<dbReference type="PROSITE" id="PS51257">
    <property type="entry name" value="PROKAR_LIPOPROTEIN"/>
    <property type="match status" value="1"/>
</dbReference>
<dbReference type="PANTHER" id="PTHR33178">
    <property type="match status" value="1"/>
</dbReference>
<dbReference type="RefSeq" id="WP_161436371.1">
    <property type="nucleotide sequence ID" value="NZ_WXYO01000006.1"/>
</dbReference>
<sequence length="152" mass="17791">MILKQKFCQILLIAGFLILWSSCKEKQPENPENNVEVAMKEETSEMKSKERLLRHVVIFKFKDDASEEDVERVNMAFNALPEKIPVIKDFEWGLNDSPENFDQGFTHCYLLTFESEEDRDSIYAPHPAHKAFGESLQPYLEKVFVVDYWTNP</sequence>
<comment type="caution">
    <text evidence="3">The sequence shown here is derived from an EMBL/GenBank/DDBJ whole genome shotgun (WGS) entry which is preliminary data.</text>
</comment>
<keyword evidence="4" id="KW-1185">Reference proteome</keyword>
<dbReference type="InterPro" id="IPR011008">
    <property type="entry name" value="Dimeric_a/b-barrel"/>
</dbReference>
<dbReference type="InterPro" id="IPR044662">
    <property type="entry name" value="HS1/DABB1-like"/>
</dbReference>
<dbReference type="InterPro" id="IPR013097">
    <property type="entry name" value="Dabb"/>
</dbReference>
<name>A0A6L9EEZ1_9FLAO</name>
<dbReference type="Pfam" id="PF07876">
    <property type="entry name" value="Dabb"/>
    <property type="match status" value="1"/>
</dbReference>
<evidence type="ECO:0000259" key="2">
    <source>
        <dbReference type="PROSITE" id="PS51502"/>
    </source>
</evidence>
<feature type="domain" description="Stress-response A/B barrel" evidence="2">
    <location>
        <begin position="53"/>
        <end position="148"/>
    </location>
</feature>
<dbReference type="SUPFAM" id="SSF54909">
    <property type="entry name" value="Dimeric alpha+beta barrel"/>
    <property type="match status" value="1"/>
</dbReference>
<evidence type="ECO:0000313" key="4">
    <source>
        <dbReference type="Proteomes" id="UP000475249"/>
    </source>
</evidence>
<dbReference type="SMART" id="SM00886">
    <property type="entry name" value="Dabb"/>
    <property type="match status" value="1"/>
</dbReference>
<comment type="subunit">
    <text evidence="1">Homodimer.</text>
</comment>
<dbReference type="AlphaFoldDB" id="A0A6L9EEZ1"/>
<dbReference type="Gene3D" id="3.30.70.100">
    <property type="match status" value="1"/>
</dbReference>
<protein>
    <submittedName>
        <fullName evidence="3">Dabb family protein</fullName>
    </submittedName>
</protein>
<evidence type="ECO:0000313" key="3">
    <source>
        <dbReference type="EMBL" id="NAS13334.1"/>
    </source>
</evidence>
<proteinExistence type="predicted"/>
<dbReference type="PANTHER" id="PTHR33178:SF10">
    <property type="entry name" value="STRESS-RESPONSE A_B BARREL DOMAIN-CONTAINING PROTEIN"/>
    <property type="match status" value="1"/>
</dbReference>
<gene>
    <name evidence="3" type="ORF">GTQ38_15050</name>
</gene>
<accession>A0A6L9EEZ1</accession>
<dbReference type="Proteomes" id="UP000475249">
    <property type="component" value="Unassembled WGS sequence"/>
</dbReference>
<dbReference type="PROSITE" id="PS51502">
    <property type="entry name" value="S_R_A_B_BARREL"/>
    <property type="match status" value="1"/>
</dbReference>
<reference evidence="3 4" key="1">
    <citation type="submission" date="2020-01" db="EMBL/GenBank/DDBJ databases">
        <title>Bacteria diversity of Porities sp.</title>
        <authorList>
            <person name="Wang G."/>
        </authorList>
    </citation>
    <scope>NUCLEOTIDE SEQUENCE [LARGE SCALE GENOMIC DNA]</scope>
    <source>
        <strain evidence="3 4">R33</strain>
    </source>
</reference>
<dbReference type="EMBL" id="WXYO01000006">
    <property type="protein sequence ID" value="NAS13334.1"/>
    <property type="molecule type" value="Genomic_DNA"/>
</dbReference>
<organism evidence="3 4">
    <name type="scientific">Poritiphilus flavus</name>
    <dbReference type="NCBI Taxonomy" id="2697053"/>
    <lineage>
        <taxon>Bacteria</taxon>
        <taxon>Pseudomonadati</taxon>
        <taxon>Bacteroidota</taxon>
        <taxon>Flavobacteriia</taxon>
        <taxon>Flavobacteriales</taxon>
        <taxon>Flavobacteriaceae</taxon>
        <taxon>Poritiphilus</taxon>
    </lineage>
</organism>
<evidence type="ECO:0000256" key="1">
    <source>
        <dbReference type="ARBA" id="ARBA00011738"/>
    </source>
</evidence>